<protein>
    <submittedName>
        <fullName evidence="5">PB602L</fullName>
    </submittedName>
</protein>
<dbReference type="Pfam" id="PF23309">
    <property type="entry name" value="DUF7083"/>
    <property type="match status" value="1"/>
</dbReference>
<accession>A0A183FBV2</accession>
<dbReference type="EMBL" id="UZAH01011673">
    <property type="protein sequence ID" value="VDO38828.1"/>
    <property type="molecule type" value="Genomic_DNA"/>
</dbReference>
<evidence type="ECO:0000256" key="1">
    <source>
        <dbReference type="SAM" id="MobiDB-lite"/>
    </source>
</evidence>
<name>A0A183FBV2_HELPZ</name>
<evidence type="ECO:0000313" key="3">
    <source>
        <dbReference type="EMBL" id="VDO38828.1"/>
    </source>
</evidence>
<proteinExistence type="predicted"/>
<organism evidence="4 5">
    <name type="scientific">Heligmosomoides polygyrus</name>
    <name type="common">Parasitic roundworm</name>
    <dbReference type="NCBI Taxonomy" id="6339"/>
    <lineage>
        <taxon>Eukaryota</taxon>
        <taxon>Metazoa</taxon>
        <taxon>Ecdysozoa</taxon>
        <taxon>Nematoda</taxon>
        <taxon>Chromadorea</taxon>
        <taxon>Rhabditida</taxon>
        <taxon>Rhabditina</taxon>
        <taxon>Rhabditomorpha</taxon>
        <taxon>Strongyloidea</taxon>
        <taxon>Heligmosomidae</taxon>
        <taxon>Heligmosomoides</taxon>
    </lineage>
</organism>
<evidence type="ECO:0000259" key="2">
    <source>
        <dbReference type="Pfam" id="PF23309"/>
    </source>
</evidence>
<dbReference type="WBParaSite" id="HPBE_0000364401-mRNA-1">
    <property type="protein sequence ID" value="HPBE_0000364401-mRNA-1"/>
    <property type="gene ID" value="HPBE_0000364401"/>
</dbReference>
<reference evidence="5" key="2">
    <citation type="submission" date="2019-09" db="UniProtKB">
        <authorList>
            <consortium name="WormBaseParasite"/>
        </authorList>
    </citation>
    <scope>IDENTIFICATION</scope>
</reference>
<evidence type="ECO:0000313" key="5">
    <source>
        <dbReference type="WBParaSite" id="HPBE_0000364401-mRNA-1"/>
    </source>
</evidence>
<dbReference type="Proteomes" id="UP000050761">
    <property type="component" value="Unassembled WGS sequence"/>
</dbReference>
<dbReference type="AlphaFoldDB" id="A0A183FBV2"/>
<dbReference type="OrthoDB" id="8050037at2759"/>
<accession>A0A3P7YBD7</accession>
<sequence length="119" mass="13637">MLRRLKHNLPDRCPSSSRTSTPSSVLYRRIEKFIYDADNDRTFDVCYKRFKDVFDNDCGDLDDKEKTRLLVSLLDEGCHQLLCGSISPMLPSDLTWDEAIGSTEVHPPPAGAWPQEVHR</sequence>
<feature type="region of interest" description="Disordered" evidence="1">
    <location>
        <begin position="100"/>
        <end position="119"/>
    </location>
</feature>
<feature type="domain" description="DUF7083" evidence="2">
    <location>
        <begin position="25"/>
        <end position="99"/>
    </location>
</feature>
<feature type="region of interest" description="Disordered" evidence="1">
    <location>
        <begin position="1"/>
        <end position="21"/>
    </location>
</feature>
<reference evidence="3 4" key="1">
    <citation type="submission" date="2018-11" db="EMBL/GenBank/DDBJ databases">
        <authorList>
            <consortium name="Pathogen Informatics"/>
        </authorList>
    </citation>
    <scope>NUCLEOTIDE SEQUENCE [LARGE SCALE GENOMIC DNA]</scope>
</reference>
<keyword evidence="4" id="KW-1185">Reference proteome</keyword>
<dbReference type="InterPro" id="IPR055510">
    <property type="entry name" value="DUF7083"/>
</dbReference>
<gene>
    <name evidence="3" type="ORF">HPBE_LOCUS3645</name>
</gene>
<evidence type="ECO:0000313" key="4">
    <source>
        <dbReference type="Proteomes" id="UP000050761"/>
    </source>
</evidence>